<dbReference type="Pfam" id="PF01230">
    <property type="entry name" value="HIT"/>
    <property type="match status" value="1"/>
</dbReference>
<dbReference type="GO" id="GO:0032259">
    <property type="term" value="P:methylation"/>
    <property type="evidence" value="ECO:0007669"/>
    <property type="project" value="UniProtKB-KW"/>
</dbReference>
<dbReference type="PROSITE" id="PS51084">
    <property type="entry name" value="HIT_2"/>
    <property type="match status" value="1"/>
</dbReference>
<evidence type="ECO:0000313" key="5">
    <source>
        <dbReference type="EMBL" id="XBW07479.1"/>
    </source>
</evidence>
<evidence type="ECO:0000256" key="3">
    <source>
        <dbReference type="PROSITE-ProRule" id="PRU00464"/>
    </source>
</evidence>
<protein>
    <submittedName>
        <fullName evidence="5">HIT family protein</fullName>
        <ecNumber evidence="5">2.1.1.-</ecNumber>
    </submittedName>
</protein>
<evidence type="ECO:0000256" key="1">
    <source>
        <dbReference type="PIRSR" id="PIRSR601310-1"/>
    </source>
</evidence>
<dbReference type="EMBL" id="CP138335">
    <property type="protein sequence ID" value="XBW07479.1"/>
    <property type="molecule type" value="Genomic_DNA"/>
</dbReference>
<dbReference type="InterPro" id="IPR011146">
    <property type="entry name" value="HIT-like"/>
</dbReference>
<feature type="domain" description="HIT" evidence="4">
    <location>
        <begin position="4"/>
        <end position="107"/>
    </location>
</feature>
<feature type="active site" description="Tele-AMP-histidine intermediate" evidence="1">
    <location>
        <position position="93"/>
    </location>
</feature>
<sequence>MSTVFEMIIDGQIPSKFIWADDQCVAISTIEPIEAGHTLVIPRQAIDKWTDLPPALLDHLFRVAQIIGRAQEQAFDVPRSAVIIAGFEVPHMHIHVVPAHTEAAVQLPRARAASDEELTVAAQSLREVLRQSGYEQHVPLELGSPRVS</sequence>
<dbReference type="GO" id="GO:0008168">
    <property type="term" value="F:methyltransferase activity"/>
    <property type="evidence" value="ECO:0007669"/>
    <property type="project" value="UniProtKB-KW"/>
</dbReference>
<dbReference type="AlphaFoldDB" id="A0AAU7V654"/>
<dbReference type="InterPro" id="IPR036265">
    <property type="entry name" value="HIT-like_sf"/>
</dbReference>
<evidence type="ECO:0000259" key="4">
    <source>
        <dbReference type="PROSITE" id="PS51084"/>
    </source>
</evidence>
<dbReference type="GO" id="GO:0009117">
    <property type="term" value="P:nucleotide metabolic process"/>
    <property type="evidence" value="ECO:0007669"/>
    <property type="project" value="TreeGrafter"/>
</dbReference>
<dbReference type="PANTHER" id="PTHR46648:SF1">
    <property type="entry name" value="ADENOSINE 5'-MONOPHOSPHORAMIDASE HNT1"/>
    <property type="match status" value="1"/>
</dbReference>
<proteinExistence type="predicted"/>
<keyword evidence="5" id="KW-0808">Transferase</keyword>
<dbReference type="InterPro" id="IPR001310">
    <property type="entry name" value="Histidine_triad_HIT"/>
</dbReference>
<feature type="short sequence motif" description="Histidine triad motif" evidence="2 3">
    <location>
        <begin position="91"/>
        <end position="95"/>
    </location>
</feature>
<dbReference type="RefSeq" id="WP_350257685.1">
    <property type="nucleotide sequence ID" value="NZ_CP138335.1"/>
</dbReference>
<dbReference type="KEGG" id="sapp:SAC06_07475"/>
<organism evidence="5">
    <name type="scientific">Scrofimicrobium appendicitidis</name>
    <dbReference type="NCBI Taxonomy" id="3079930"/>
    <lineage>
        <taxon>Bacteria</taxon>
        <taxon>Bacillati</taxon>
        <taxon>Actinomycetota</taxon>
        <taxon>Actinomycetes</taxon>
        <taxon>Actinomycetales</taxon>
        <taxon>Actinomycetaceae</taxon>
        <taxon>Scrofimicrobium</taxon>
    </lineage>
</organism>
<dbReference type="PRINTS" id="PR00332">
    <property type="entry name" value="HISTRIAD"/>
</dbReference>
<evidence type="ECO:0000256" key="2">
    <source>
        <dbReference type="PIRSR" id="PIRSR601310-3"/>
    </source>
</evidence>
<reference evidence="5" key="1">
    <citation type="submission" date="2023-11" db="EMBL/GenBank/DDBJ databases">
        <title>Scrofimicrobium hongkongense sp. nov., isolated from a patient with peritonitis.</title>
        <authorList>
            <person name="Lao H.Y."/>
            <person name="Wong A.Y.P."/>
            <person name="Ng T.L."/>
            <person name="Wong R.Y.L."/>
            <person name="Yau M.C.Y."/>
            <person name="Lam J.Y.W."/>
            <person name="Siu G.K.H."/>
        </authorList>
    </citation>
    <scope>NUCLEOTIDE SEQUENCE</scope>
    <source>
        <strain evidence="5">R131</strain>
    </source>
</reference>
<dbReference type="EC" id="2.1.1.-" evidence="5"/>
<keyword evidence="5" id="KW-0489">Methyltransferase</keyword>
<dbReference type="PANTHER" id="PTHR46648">
    <property type="entry name" value="HIT FAMILY PROTEIN 1"/>
    <property type="match status" value="1"/>
</dbReference>
<dbReference type="Gene3D" id="3.30.428.10">
    <property type="entry name" value="HIT-like"/>
    <property type="match status" value="1"/>
</dbReference>
<accession>A0AAU7V654</accession>
<gene>
    <name evidence="5" type="ORF">SAC06_07475</name>
</gene>
<name>A0AAU7V654_9ACTO</name>
<dbReference type="SUPFAM" id="SSF54197">
    <property type="entry name" value="HIT-like"/>
    <property type="match status" value="1"/>
</dbReference>